<dbReference type="InterPro" id="IPR026739">
    <property type="entry name" value="AP_beta"/>
</dbReference>
<dbReference type="PaxDb" id="4577-GRMZM2G037077_P01"/>
<organism evidence="7">
    <name type="scientific">Zea mays</name>
    <name type="common">Maize</name>
    <dbReference type="NCBI Taxonomy" id="4577"/>
    <lineage>
        <taxon>Eukaryota</taxon>
        <taxon>Viridiplantae</taxon>
        <taxon>Streptophyta</taxon>
        <taxon>Embryophyta</taxon>
        <taxon>Tracheophyta</taxon>
        <taxon>Spermatophyta</taxon>
        <taxon>Magnoliopsida</taxon>
        <taxon>Liliopsida</taxon>
        <taxon>Poales</taxon>
        <taxon>Poaceae</taxon>
        <taxon>PACMAD clade</taxon>
        <taxon>Panicoideae</taxon>
        <taxon>Andropogonodae</taxon>
        <taxon>Andropogoneae</taxon>
        <taxon>Tripsacinae</taxon>
        <taxon>Zea</taxon>
    </lineage>
</organism>
<dbReference type="STRING" id="4577.A0A1D6HL69"/>
<keyword evidence="4" id="KW-0653">Protein transport</keyword>
<evidence type="ECO:0000256" key="2">
    <source>
        <dbReference type="ARBA" id="ARBA00006613"/>
    </source>
</evidence>
<evidence type="ECO:0000256" key="5">
    <source>
        <dbReference type="ARBA" id="ARBA00023136"/>
    </source>
</evidence>
<comment type="subcellular location">
    <subcellularLocation>
        <location evidence="1">Endomembrane system</location>
    </subcellularLocation>
</comment>
<comment type="similarity">
    <text evidence="2">Belongs to the adaptor complexes large subunit family.</text>
</comment>
<gene>
    <name evidence="7" type="ORF">ZEAMMB73_Zm00001d018154</name>
</gene>
<dbReference type="SUPFAM" id="SSF48371">
    <property type="entry name" value="ARM repeat"/>
    <property type="match status" value="1"/>
</dbReference>
<dbReference type="GO" id="GO:0012505">
    <property type="term" value="C:endomembrane system"/>
    <property type="evidence" value="ECO:0007669"/>
    <property type="project" value="UniProtKB-SubCell"/>
</dbReference>
<name>A0A1D6HL69_MAIZE</name>
<evidence type="ECO:0000256" key="3">
    <source>
        <dbReference type="ARBA" id="ARBA00022448"/>
    </source>
</evidence>
<dbReference type="InParanoid" id="A0A1D6HL69"/>
<proteinExistence type="inferred from homology"/>
<dbReference type="AlphaFoldDB" id="A0A1D6HL69"/>
<dbReference type="Pfam" id="PF01602">
    <property type="entry name" value="Adaptin_N"/>
    <property type="match status" value="1"/>
</dbReference>
<dbReference type="PANTHER" id="PTHR11134">
    <property type="entry name" value="ADAPTOR COMPLEX SUBUNIT BETA FAMILY MEMBER"/>
    <property type="match status" value="1"/>
</dbReference>
<protein>
    <submittedName>
        <fullName evidence="7">Beta-adaptin-like protein C</fullName>
    </submittedName>
</protein>
<dbReference type="GO" id="GO:0006886">
    <property type="term" value="P:intracellular protein transport"/>
    <property type="evidence" value="ECO:0007669"/>
    <property type="project" value="InterPro"/>
</dbReference>
<dbReference type="GO" id="GO:0016192">
    <property type="term" value="P:vesicle-mediated transport"/>
    <property type="evidence" value="ECO:0007669"/>
    <property type="project" value="InterPro"/>
</dbReference>
<dbReference type="InterPro" id="IPR016024">
    <property type="entry name" value="ARM-type_fold"/>
</dbReference>
<evidence type="ECO:0000256" key="4">
    <source>
        <dbReference type="ARBA" id="ARBA00022927"/>
    </source>
</evidence>
<dbReference type="InterPro" id="IPR002553">
    <property type="entry name" value="Clathrin/coatomer_adapt-like_N"/>
</dbReference>
<dbReference type="Gene3D" id="1.25.10.10">
    <property type="entry name" value="Leucine-rich Repeat Variant"/>
    <property type="match status" value="1"/>
</dbReference>
<dbReference type="InterPro" id="IPR011989">
    <property type="entry name" value="ARM-like"/>
</dbReference>
<feature type="domain" description="Clathrin/coatomer adaptor adaptin-like N-terminal" evidence="6">
    <location>
        <begin position="249"/>
        <end position="355"/>
    </location>
</feature>
<dbReference type="EMBL" id="CM000781">
    <property type="protein sequence ID" value="AQK75169.1"/>
    <property type="molecule type" value="Genomic_DNA"/>
</dbReference>
<evidence type="ECO:0000313" key="7">
    <source>
        <dbReference type="EMBL" id="AQK75169.1"/>
    </source>
</evidence>
<keyword evidence="5" id="KW-0472">Membrane</keyword>
<keyword evidence="3" id="KW-0813">Transport</keyword>
<dbReference type="GO" id="GO:0030117">
    <property type="term" value="C:membrane coat"/>
    <property type="evidence" value="ECO:0007669"/>
    <property type="project" value="InterPro"/>
</dbReference>
<sequence>MIQFLYSSTNLCILLYCLQHELHMGAFKVGNITNENFFEIINGLRPANTAGCSSSTDAPNIPHDGTSVIELLSDSMNQLSIKNENQLLRVMVGSCWRLSDIQIVYVTPVLLPVEATADPLDKLERKRVIVYSTKLPGPISLFHRCRMMGAYETDDPKKGDSLCMYSEGRDEPHGEEMLEQITDSSLYQHMGSTCQNGGCVREKKDDSCCGPLYLRGDGRFFGDKKEKKSNLGTAGASPPIYNSFMSMKDDIAEVLLEFKEYATEVNVDSVRKAVRAVWRCAIKLERAAKRCISVLLELIKIKVNYVVQEAIIVIKDIFRRYPNTYESIIATLCESRFVKASMIWIIGEYAERIDNG</sequence>
<reference evidence="7" key="1">
    <citation type="submission" date="2015-12" db="EMBL/GenBank/DDBJ databases">
        <title>Update maize B73 reference genome by single molecule sequencing technologies.</title>
        <authorList>
            <consortium name="Maize Genome Sequencing Project"/>
            <person name="Ware D."/>
        </authorList>
    </citation>
    <scope>NUCLEOTIDE SEQUENCE</scope>
    <source>
        <tissue evidence="7">Seedling</tissue>
    </source>
</reference>
<accession>A0A1D6HL69</accession>
<evidence type="ECO:0000256" key="1">
    <source>
        <dbReference type="ARBA" id="ARBA00004308"/>
    </source>
</evidence>
<evidence type="ECO:0000259" key="6">
    <source>
        <dbReference type="Pfam" id="PF01602"/>
    </source>
</evidence>
<dbReference type="SMR" id="A0A1D6HL69"/>